<keyword evidence="1" id="KW-0489">Methyltransferase</keyword>
<sequence length="60" mass="6768">VTAVTMETGYTILKELKGRPFTYEGYQMSISRYRKAGPYHLLDPLSPIFIVSATRIAEGE</sequence>
<dbReference type="GO" id="GO:0032259">
    <property type="term" value="P:methylation"/>
    <property type="evidence" value="ECO:0007669"/>
    <property type="project" value="UniProtKB-KW"/>
</dbReference>
<protein>
    <submittedName>
        <fullName evidence="1">Precorrin-6Y C5,15-methyltransferase (Decarboxylating), CbiT subunit</fullName>
    </submittedName>
</protein>
<evidence type="ECO:0000313" key="1">
    <source>
        <dbReference type="EMBL" id="ETJ30735.1"/>
    </source>
</evidence>
<feature type="non-terminal residue" evidence="1">
    <location>
        <position position="1"/>
    </location>
</feature>
<dbReference type="InterPro" id="IPR029063">
    <property type="entry name" value="SAM-dependent_MTases_sf"/>
</dbReference>
<organism evidence="1">
    <name type="scientific">human gut metagenome</name>
    <dbReference type="NCBI Taxonomy" id="408170"/>
    <lineage>
        <taxon>unclassified sequences</taxon>
        <taxon>metagenomes</taxon>
        <taxon>organismal metagenomes</taxon>
    </lineage>
</organism>
<comment type="caution">
    <text evidence="1">The sequence shown here is derived from an EMBL/GenBank/DDBJ whole genome shotgun (WGS) entry which is preliminary data.</text>
</comment>
<dbReference type="EMBL" id="AZMM01014752">
    <property type="protein sequence ID" value="ETJ30735.1"/>
    <property type="molecule type" value="Genomic_DNA"/>
</dbReference>
<keyword evidence="1" id="KW-0808">Transferase</keyword>
<proteinExistence type="predicted"/>
<dbReference type="AlphaFoldDB" id="W1XMQ4"/>
<name>W1XMQ4_9ZZZZ</name>
<reference evidence="1" key="1">
    <citation type="submission" date="2013-12" db="EMBL/GenBank/DDBJ databases">
        <title>A Varibaculum cambriense genome reconstructed from a premature infant gut community with otherwise low bacterial novelty that shifts toward anaerobic metabolism during the third week of life.</title>
        <authorList>
            <person name="Brown C.T."/>
            <person name="Sharon I."/>
            <person name="Thomas B.C."/>
            <person name="Castelle C.J."/>
            <person name="Morowitz M.J."/>
            <person name="Banfield J.F."/>
        </authorList>
    </citation>
    <scope>NUCLEOTIDE SEQUENCE</scope>
</reference>
<dbReference type="GO" id="GO:0008168">
    <property type="term" value="F:methyltransferase activity"/>
    <property type="evidence" value="ECO:0007669"/>
    <property type="project" value="UniProtKB-KW"/>
</dbReference>
<gene>
    <name evidence="1" type="ORF">Q604_UNBC14752G0002</name>
</gene>
<accession>W1XMQ4</accession>
<dbReference type="Gene3D" id="3.40.50.150">
    <property type="entry name" value="Vaccinia Virus protein VP39"/>
    <property type="match status" value="1"/>
</dbReference>